<dbReference type="PhylomeDB" id="Q97A96"/>
<feature type="transmembrane region" description="Helical" evidence="6">
    <location>
        <begin position="142"/>
        <end position="161"/>
    </location>
</feature>
<dbReference type="PANTHER" id="PTHR43124">
    <property type="entry name" value="PURINE EFFLUX PUMP PBUE"/>
    <property type="match status" value="1"/>
</dbReference>
<evidence type="ECO:0000256" key="1">
    <source>
        <dbReference type="ARBA" id="ARBA00004651"/>
    </source>
</evidence>
<keyword evidence="9" id="KW-1185">Reference proteome</keyword>
<feature type="transmembrane region" description="Helical" evidence="6">
    <location>
        <begin position="167"/>
        <end position="189"/>
    </location>
</feature>
<feature type="transmembrane region" description="Helical" evidence="6">
    <location>
        <begin position="12"/>
        <end position="31"/>
    </location>
</feature>
<dbReference type="OrthoDB" id="29061at2157"/>
<dbReference type="Pfam" id="PF07690">
    <property type="entry name" value="MFS_1"/>
    <property type="match status" value="1"/>
</dbReference>
<dbReference type="HOGENOM" id="CLU_661599_0_0_2"/>
<keyword evidence="4 6" id="KW-1133">Transmembrane helix</keyword>
<dbReference type="eggNOG" id="arCOG00130">
    <property type="taxonomic scope" value="Archaea"/>
</dbReference>
<feature type="transmembrane region" description="Helical" evidence="6">
    <location>
        <begin position="276"/>
        <end position="294"/>
    </location>
</feature>
<dbReference type="InterPro" id="IPR011701">
    <property type="entry name" value="MFS"/>
</dbReference>
<feature type="transmembrane region" description="Helical" evidence="6">
    <location>
        <begin position="340"/>
        <end position="363"/>
    </location>
</feature>
<dbReference type="PROSITE" id="PS00216">
    <property type="entry name" value="SUGAR_TRANSPORT_1"/>
    <property type="match status" value="1"/>
</dbReference>
<gene>
    <name evidence="8" type="ORF">TVG0940537</name>
</gene>
<dbReference type="InterPro" id="IPR036259">
    <property type="entry name" value="MFS_trans_sf"/>
</dbReference>
<dbReference type="InterPro" id="IPR005829">
    <property type="entry name" value="Sugar_transporter_CS"/>
</dbReference>
<reference evidence="8 9" key="2">
    <citation type="journal article" date="2000" name="Proc. Natl. Acad. Sci. U.S.A.">
        <title>Archaeal adaptation to higher temperatures revealed by genomic sequence of Thermoplasma volcanium.</title>
        <authorList>
            <person name="Kawashima T."/>
            <person name="Amano N."/>
            <person name="Koike H."/>
            <person name="Makino S."/>
            <person name="Higuchi S."/>
            <person name="Kawashima-Ohya Y."/>
            <person name="Watanabe K."/>
            <person name="Yamazaki M."/>
            <person name="Kanehori K."/>
            <person name="Kawamoto T."/>
            <person name="Nunoshiba T."/>
            <person name="Yamamoto Y."/>
            <person name="Aramaki H."/>
            <person name="Makino K."/>
            <person name="Suzuki M."/>
        </authorList>
    </citation>
    <scope>NUCLEOTIDE SEQUENCE [LARGE SCALE GENOMIC DNA]</scope>
    <source>
        <strain evidence="9">ATCC 51530 / DSM 4299 / JCM 9571 / NBRC 15438 / GSS1</strain>
    </source>
</reference>
<evidence type="ECO:0000256" key="4">
    <source>
        <dbReference type="ARBA" id="ARBA00022989"/>
    </source>
</evidence>
<dbReference type="Proteomes" id="UP000001017">
    <property type="component" value="Chromosome"/>
</dbReference>
<dbReference type="GO" id="GO:0022857">
    <property type="term" value="F:transmembrane transporter activity"/>
    <property type="evidence" value="ECO:0007669"/>
    <property type="project" value="InterPro"/>
</dbReference>
<evidence type="ECO:0000256" key="3">
    <source>
        <dbReference type="ARBA" id="ARBA00022692"/>
    </source>
</evidence>
<evidence type="ECO:0000256" key="2">
    <source>
        <dbReference type="ARBA" id="ARBA00022475"/>
    </source>
</evidence>
<accession>Q97A96</accession>
<name>Q97A96_THEVO</name>
<dbReference type="PROSITE" id="PS50850">
    <property type="entry name" value="MFS"/>
    <property type="match status" value="1"/>
</dbReference>
<dbReference type="GO" id="GO:0005886">
    <property type="term" value="C:plasma membrane"/>
    <property type="evidence" value="ECO:0007669"/>
    <property type="project" value="UniProtKB-SubCell"/>
</dbReference>
<feature type="transmembrane region" description="Helical" evidence="6">
    <location>
        <begin position="210"/>
        <end position="233"/>
    </location>
</feature>
<dbReference type="GeneID" id="1442000"/>
<feature type="domain" description="Major facilitator superfamily (MFS) profile" evidence="7">
    <location>
        <begin position="18"/>
        <end position="392"/>
    </location>
</feature>
<evidence type="ECO:0000313" key="8">
    <source>
        <dbReference type="EMBL" id="BAB60056.1"/>
    </source>
</evidence>
<dbReference type="PRINTS" id="PR01035">
    <property type="entry name" value="TCRTETA"/>
</dbReference>
<feature type="transmembrane region" description="Helical" evidence="6">
    <location>
        <begin position="51"/>
        <end position="72"/>
    </location>
</feature>
<dbReference type="STRING" id="273116.gene:9381706"/>
<organism evidence="8 9">
    <name type="scientific">Thermoplasma volcanium (strain ATCC 51530 / DSM 4299 / JCM 9571 / NBRC 15438 / GSS1)</name>
    <dbReference type="NCBI Taxonomy" id="273116"/>
    <lineage>
        <taxon>Archaea</taxon>
        <taxon>Methanobacteriati</taxon>
        <taxon>Thermoplasmatota</taxon>
        <taxon>Thermoplasmata</taxon>
        <taxon>Thermoplasmatales</taxon>
        <taxon>Thermoplasmataceae</taxon>
        <taxon>Thermoplasma</taxon>
    </lineage>
</organism>
<dbReference type="Gene3D" id="1.20.1250.20">
    <property type="entry name" value="MFS general substrate transporter like domains"/>
    <property type="match status" value="2"/>
</dbReference>
<keyword evidence="5 6" id="KW-0472">Membrane</keyword>
<dbReference type="InterPro" id="IPR020846">
    <property type="entry name" value="MFS_dom"/>
</dbReference>
<dbReference type="SUPFAM" id="SSF103473">
    <property type="entry name" value="MFS general substrate transporter"/>
    <property type="match status" value="1"/>
</dbReference>
<keyword evidence="3 6" id="KW-0812">Transmembrane</keyword>
<evidence type="ECO:0000256" key="5">
    <source>
        <dbReference type="ARBA" id="ARBA00023136"/>
    </source>
</evidence>
<dbReference type="PANTHER" id="PTHR43124:SF3">
    <property type="entry name" value="CHLORAMPHENICOL EFFLUX PUMP RV0191"/>
    <property type="match status" value="1"/>
</dbReference>
<evidence type="ECO:0000256" key="6">
    <source>
        <dbReference type="SAM" id="Phobius"/>
    </source>
</evidence>
<proteinExistence type="predicted"/>
<evidence type="ECO:0000313" key="9">
    <source>
        <dbReference type="Proteomes" id="UP000001017"/>
    </source>
</evidence>
<dbReference type="KEGG" id="tvo:TVG0940537"/>
<feature type="transmembrane region" description="Helical" evidence="6">
    <location>
        <begin position="84"/>
        <end position="103"/>
    </location>
</feature>
<keyword evidence="2" id="KW-1003">Cell membrane</keyword>
<sequence length="409" mass="44230">MQSTRNIVSNNKIWMLIIFVVGAIPALVSDFDGSAYTYAAPYILSRISLPTFYFGILISGYAAGIAIFSLVGGFMFDRFSPKSTVVYSVLLFSIFTILTGYSTNAIELVISRVLVGFGVGMFQSASVSFLGDANPETRGAGVMVWGVLAGLGTFIAPYIILPFLPNYRIPFLISGILGFIVAAVFYFVVPPVFKKEEKLKNPFRHVLNRYSVFPMVSMFFFGFTLLGLLGYYSDFLSSVVGFGKTSVAIIISFLGVGGVIFGIPAGIFSDMVGRKIVLIIAITLISISMLAITYAPRDLILFLLATLAFGTGWSIFSILSPATGQDMVRDEAVGSVSGAILMTFNIGGIIGPLMIGLILAKGFTLRAGFLYFIDIPAILALLLTIAMKYPKNIKEIVKQQLLEDASISK</sequence>
<dbReference type="PaxDb" id="273116-14325131"/>
<feature type="transmembrane region" description="Helical" evidence="6">
    <location>
        <begin position="369"/>
        <end position="389"/>
    </location>
</feature>
<dbReference type="AlphaFoldDB" id="Q97A96"/>
<reference evidence="8 9" key="1">
    <citation type="journal article" date="1999" name="Proc. Jpn. Acad.">
        <title>Determination of the complete genomic DNA sequence of Thermoplasma volvanium GSS1.</title>
        <authorList>
            <person name="Kawashima T."/>
            <person name="Yamamoto Y."/>
            <person name="Aramaki H."/>
            <person name="Nunoshiba T."/>
            <person name="Kawamoto T."/>
            <person name="Watanabe K."/>
            <person name="Yamazaki M."/>
            <person name="Kanehori K."/>
            <person name="Amano N."/>
            <person name="Ohya Y."/>
            <person name="Makino K."/>
            <person name="Suzuki M."/>
        </authorList>
    </citation>
    <scope>NUCLEOTIDE SEQUENCE [LARGE SCALE GENOMIC DNA]</scope>
    <source>
        <strain evidence="9">ATCC 51530 / DSM 4299 / JCM 9571 / NBRC 15438 / GSS1</strain>
    </source>
</reference>
<protein>
    <submittedName>
        <fullName evidence="8">Transporter</fullName>
    </submittedName>
</protein>
<feature type="transmembrane region" description="Helical" evidence="6">
    <location>
        <begin position="245"/>
        <end position="269"/>
    </location>
</feature>
<dbReference type="EMBL" id="BA000011">
    <property type="protein sequence ID" value="BAB60056.1"/>
    <property type="molecule type" value="Genomic_DNA"/>
</dbReference>
<dbReference type="InterPro" id="IPR050189">
    <property type="entry name" value="MFS_Efflux_Transporters"/>
</dbReference>
<feature type="transmembrane region" description="Helical" evidence="6">
    <location>
        <begin position="109"/>
        <end position="130"/>
    </location>
</feature>
<comment type="subcellular location">
    <subcellularLocation>
        <location evidence="1">Cell membrane</location>
        <topology evidence="1">Multi-pass membrane protein</topology>
    </subcellularLocation>
</comment>
<feature type="transmembrane region" description="Helical" evidence="6">
    <location>
        <begin position="300"/>
        <end position="319"/>
    </location>
</feature>
<evidence type="ECO:0000259" key="7">
    <source>
        <dbReference type="PROSITE" id="PS50850"/>
    </source>
</evidence>
<dbReference type="RefSeq" id="WP_010917152.1">
    <property type="nucleotide sequence ID" value="NC_002689.2"/>
</dbReference>
<dbReference type="InterPro" id="IPR001958">
    <property type="entry name" value="Tet-R_TetA/multi-R_MdtG-like"/>
</dbReference>